<dbReference type="EMBL" id="MRTF01000002">
    <property type="protein sequence ID" value="OME94842.1"/>
    <property type="molecule type" value="Genomic_DNA"/>
</dbReference>
<proteinExistence type="predicted"/>
<dbReference type="SUPFAM" id="SSF49785">
    <property type="entry name" value="Galactose-binding domain-like"/>
    <property type="match status" value="1"/>
</dbReference>
<evidence type="ECO:0000259" key="1">
    <source>
        <dbReference type="PROSITE" id="PS50022"/>
    </source>
</evidence>
<dbReference type="AlphaFoldDB" id="A0A1R1B5M2"/>
<reference evidence="2 3" key="1">
    <citation type="submission" date="2016-11" db="EMBL/GenBank/DDBJ databases">
        <title>Paenibacillus species isolates.</title>
        <authorList>
            <person name="Beno S.M."/>
        </authorList>
    </citation>
    <scope>NUCLEOTIDE SEQUENCE [LARGE SCALE GENOMIC DNA]</scope>
    <source>
        <strain evidence="2 3">FSL F4-0100</strain>
    </source>
</reference>
<dbReference type="STRING" id="1401.BK123_07005"/>
<accession>A0A1R1B5M2</accession>
<dbReference type="Gene3D" id="2.60.120.260">
    <property type="entry name" value="Galactose-binding domain-like"/>
    <property type="match status" value="1"/>
</dbReference>
<dbReference type="PROSITE" id="PS50022">
    <property type="entry name" value="FA58C_3"/>
    <property type="match status" value="1"/>
</dbReference>
<sequence>MSTDTAAPVNWTEVYSTSTGDRGMDEISFAARDARYVRMYGTARGTSYGYSLDEFEVYGSAASSSDTDPGDMISNDAGIIF</sequence>
<dbReference type="InterPro" id="IPR008979">
    <property type="entry name" value="Galactose-bd-like_sf"/>
</dbReference>
<organism evidence="2 3">
    <name type="scientific">Paenibacillus lautus</name>
    <name type="common">Bacillus lautus</name>
    <dbReference type="NCBI Taxonomy" id="1401"/>
    <lineage>
        <taxon>Bacteria</taxon>
        <taxon>Bacillati</taxon>
        <taxon>Bacillota</taxon>
        <taxon>Bacilli</taxon>
        <taxon>Bacillales</taxon>
        <taxon>Paenibacillaceae</taxon>
        <taxon>Paenibacillus</taxon>
    </lineage>
</organism>
<dbReference type="InterPro" id="IPR000421">
    <property type="entry name" value="FA58C"/>
</dbReference>
<comment type="caution">
    <text evidence="2">The sequence shown here is derived from an EMBL/GenBank/DDBJ whole genome shotgun (WGS) entry which is preliminary data.</text>
</comment>
<evidence type="ECO:0000313" key="3">
    <source>
        <dbReference type="Proteomes" id="UP000187074"/>
    </source>
</evidence>
<feature type="domain" description="F5/8 type C" evidence="1">
    <location>
        <begin position="1"/>
        <end position="60"/>
    </location>
</feature>
<dbReference type="Proteomes" id="UP000187074">
    <property type="component" value="Unassembled WGS sequence"/>
</dbReference>
<gene>
    <name evidence="2" type="ORF">BK123_07005</name>
</gene>
<evidence type="ECO:0000313" key="2">
    <source>
        <dbReference type="EMBL" id="OME94842.1"/>
    </source>
</evidence>
<name>A0A1R1B5M2_PAELA</name>
<protein>
    <recommendedName>
        <fullName evidence="1">F5/8 type C domain-containing protein</fullName>
    </recommendedName>
</protein>